<protein>
    <submittedName>
        <fullName evidence="1">Glycine hydroxymethyltransferase shm1</fullName>
        <ecNumber evidence="1">2.1.2.1</ecNumber>
    </submittedName>
</protein>
<evidence type="ECO:0000313" key="2">
    <source>
        <dbReference type="Proteomes" id="UP001150581"/>
    </source>
</evidence>
<gene>
    <name evidence="1" type="primary">SHM1_2</name>
    <name evidence="1" type="ORF">LPJ66_011377</name>
</gene>
<dbReference type="Proteomes" id="UP001150581">
    <property type="component" value="Unassembled WGS sequence"/>
</dbReference>
<reference evidence="1" key="1">
    <citation type="submission" date="2022-07" db="EMBL/GenBank/DDBJ databases">
        <title>Phylogenomic reconstructions and comparative analyses of Kickxellomycotina fungi.</title>
        <authorList>
            <person name="Reynolds N.K."/>
            <person name="Stajich J.E."/>
            <person name="Barry K."/>
            <person name="Grigoriev I.V."/>
            <person name="Crous P."/>
            <person name="Smith M.E."/>
        </authorList>
    </citation>
    <scope>NUCLEOTIDE SEQUENCE</scope>
    <source>
        <strain evidence="1">Benny 63K</strain>
    </source>
</reference>
<name>A0ACC1HXU5_9FUNG</name>
<accession>A0ACC1HXU5</accession>
<keyword evidence="1" id="KW-0808">Transferase</keyword>
<dbReference type="EMBL" id="JANBPG010003433">
    <property type="protein sequence ID" value="KAJ1881128.1"/>
    <property type="molecule type" value="Genomic_DNA"/>
</dbReference>
<sequence>EEDFARVGDLLHRTVEIATEVQNEAGSKLLKDFMTAAAKSSKIGELQKEIEAFATSFPMPGFDASNLKKPQQH</sequence>
<organism evidence="1 2">
    <name type="scientific">Kickxella alabastrina</name>
    <dbReference type="NCBI Taxonomy" id="61397"/>
    <lineage>
        <taxon>Eukaryota</taxon>
        <taxon>Fungi</taxon>
        <taxon>Fungi incertae sedis</taxon>
        <taxon>Zoopagomycota</taxon>
        <taxon>Kickxellomycotina</taxon>
        <taxon>Kickxellomycetes</taxon>
        <taxon>Kickxellales</taxon>
        <taxon>Kickxellaceae</taxon>
        <taxon>Kickxella</taxon>
    </lineage>
</organism>
<comment type="caution">
    <text evidence="1">The sequence shown here is derived from an EMBL/GenBank/DDBJ whole genome shotgun (WGS) entry which is preliminary data.</text>
</comment>
<dbReference type="EC" id="2.1.2.1" evidence="1"/>
<keyword evidence="2" id="KW-1185">Reference proteome</keyword>
<feature type="non-terminal residue" evidence="1">
    <location>
        <position position="1"/>
    </location>
</feature>
<proteinExistence type="predicted"/>
<evidence type="ECO:0000313" key="1">
    <source>
        <dbReference type="EMBL" id="KAJ1881128.1"/>
    </source>
</evidence>